<feature type="region of interest" description="Disordered" evidence="1">
    <location>
        <begin position="27"/>
        <end position="47"/>
    </location>
</feature>
<keyword evidence="4" id="KW-1185">Reference proteome</keyword>
<dbReference type="EMBL" id="WPIK01000002">
    <property type="protein sequence ID" value="MVN20527.1"/>
    <property type="molecule type" value="Genomic_DNA"/>
</dbReference>
<proteinExistence type="predicted"/>
<dbReference type="RefSeq" id="WP_157564081.1">
    <property type="nucleotide sequence ID" value="NZ_WPIK01000002.1"/>
</dbReference>
<keyword evidence="2" id="KW-0732">Signal</keyword>
<gene>
    <name evidence="3" type="ORF">GO621_03140</name>
</gene>
<evidence type="ECO:0000256" key="1">
    <source>
        <dbReference type="SAM" id="MobiDB-lite"/>
    </source>
</evidence>
<dbReference type="AlphaFoldDB" id="A0A7K1STE4"/>
<sequence length="719" mass="82538">MKQLKFLFLLLVFCSATSVYAQYGRTTNSTTNTNPFTQGDTSHRTTAKPLTDDQLLDTIRKRDEHKADSVIFTSKFIRVTNETLLNDSTQVVPLDTTLTNFENYSALYQPRSPKIGLGNLGLAYRNLLFEPAKTIGFDVGLHSLDAYLLKPEDVTYYRARTPFTNLYYVNGALKEQVFRVTHTQNIKPNWNAGFNFNRIGSVGFYPRQKADHLEAAIFTWYESKSKRYNLLGNLTFNNLKAPENGSILNDTIFNKTSGTTGNSALSKSAEPVRLNNSRDNWRNNSLYIKQFYYIGHTEGLKTSAGSSSSVLPTQRISHTFTYNRTEYKYLQDEADLYSVFPNHLYDINYSRDSLAVVHFRNDFSYSFFLRGNAVKFVRNELKLDLGLVHDYYKYSQWVRQPLQASITNFQQEEQSHSFQDITLKARLGYNLSDRAGLDVNLQQVTLGREFGDYLYDAKLNVLLGNKIGRVIMEAYTQNNTPPLIYTSWYSSHYQFINNSKVGTDFNKVKTTSLSFNYLNDKLKLDAKAEYFLMGNYLYFAAPYTDTTTVYSNNLQPTQAKSAISLLKLSLGKNFTWRGLHLDNYLVYQKTDNPSVLRTPEFYTYNSFYYVKRFFNVLSTNIGFTVRYNSRYLAPAYAPGIGQFYNNSNISFPSYPVIDLFVKGTLRRTNLFLKYDYANQGLLSKGFYTVVSPGANAKNSVGYPMQDALLKFGVSWNFYN</sequence>
<organism evidence="3 4">
    <name type="scientific">Mucilaginibacter arboris</name>
    <dbReference type="NCBI Taxonomy" id="2682090"/>
    <lineage>
        <taxon>Bacteria</taxon>
        <taxon>Pseudomonadati</taxon>
        <taxon>Bacteroidota</taxon>
        <taxon>Sphingobacteriia</taxon>
        <taxon>Sphingobacteriales</taxon>
        <taxon>Sphingobacteriaceae</taxon>
        <taxon>Mucilaginibacter</taxon>
    </lineage>
</organism>
<dbReference type="Proteomes" id="UP000462014">
    <property type="component" value="Unassembled WGS sequence"/>
</dbReference>
<evidence type="ECO:0000313" key="3">
    <source>
        <dbReference type="EMBL" id="MVN20527.1"/>
    </source>
</evidence>
<comment type="caution">
    <text evidence="3">The sequence shown here is derived from an EMBL/GenBank/DDBJ whole genome shotgun (WGS) entry which is preliminary data.</text>
</comment>
<accession>A0A7K1STE4</accession>
<feature type="chain" id="PRO_5029629710" description="Porin" evidence="2">
    <location>
        <begin position="22"/>
        <end position="719"/>
    </location>
</feature>
<dbReference type="InterPro" id="IPR025631">
    <property type="entry name" value="Porin_10"/>
</dbReference>
<protein>
    <recommendedName>
        <fullName evidence="5">Porin</fullName>
    </recommendedName>
</protein>
<dbReference type="Pfam" id="PF14121">
    <property type="entry name" value="Porin_10"/>
    <property type="match status" value="1"/>
</dbReference>
<evidence type="ECO:0000313" key="4">
    <source>
        <dbReference type="Proteomes" id="UP000462014"/>
    </source>
</evidence>
<name>A0A7K1STE4_9SPHI</name>
<reference evidence="3 4" key="1">
    <citation type="submission" date="2019-12" db="EMBL/GenBank/DDBJ databases">
        <title>Mucilaginibacter sp. HMF7410 genome sequencing and assembly.</title>
        <authorList>
            <person name="Kang H."/>
            <person name="Cha I."/>
            <person name="Kim H."/>
            <person name="Joh K."/>
        </authorList>
    </citation>
    <scope>NUCLEOTIDE SEQUENCE [LARGE SCALE GENOMIC DNA]</scope>
    <source>
        <strain evidence="3 4">HMF7410</strain>
    </source>
</reference>
<evidence type="ECO:0008006" key="5">
    <source>
        <dbReference type="Google" id="ProtNLM"/>
    </source>
</evidence>
<evidence type="ECO:0000256" key="2">
    <source>
        <dbReference type="SAM" id="SignalP"/>
    </source>
</evidence>
<feature type="signal peptide" evidence="2">
    <location>
        <begin position="1"/>
        <end position="21"/>
    </location>
</feature>